<evidence type="ECO:0000256" key="2">
    <source>
        <dbReference type="ARBA" id="ARBA00022729"/>
    </source>
</evidence>
<dbReference type="EMBL" id="RRZB01000003">
    <property type="protein sequence ID" value="MBE0462250.1"/>
    <property type="molecule type" value="Genomic_DNA"/>
</dbReference>
<comment type="caution">
    <text evidence="4">The sequence shown here is derived from an EMBL/GenBank/DDBJ whole genome shotgun (WGS) entry which is preliminary data.</text>
</comment>
<feature type="chain" id="PRO_5047013641" description="Curlin minor subunit CsgB" evidence="3">
    <location>
        <begin position="39"/>
        <end position="175"/>
    </location>
</feature>
<evidence type="ECO:0008006" key="6">
    <source>
        <dbReference type="Google" id="ProtNLM"/>
    </source>
</evidence>
<accession>A0ABR9FUB9</accession>
<reference evidence="4 5" key="1">
    <citation type="submission" date="2020-07" db="EMBL/GenBank/DDBJ databases">
        <title>Halophilic bacteria isolated from french cheeses.</title>
        <authorList>
            <person name="Kothe C.I."/>
            <person name="Farah-Kraiem B."/>
            <person name="Renault P."/>
            <person name="Dridi B."/>
        </authorList>
    </citation>
    <scope>NUCLEOTIDE SEQUENCE [LARGE SCALE GENOMIC DNA]</scope>
    <source>
        <strain evidence="4 5">FME20</strain>
    </source>
</reference>
<evidence type="ECO:0000256" key="1">
    <source>
        <dbReference type="ARBA" id="ARBA00009766"/>
    </source>
</evidence>
<feature type="signal peptide" evidence="3">
    <location>
        <begin position="1"/>
        <end position="38"/>
    </location>
</feature>
<proteinExistence type="inferred from homology"/>
<dbReference type="RefSeq" id="WP_192536764.1">
    <property type="nucleotide sequence ID" value="NZ_RRZB01000003.1"/>
</dbReference>
<dbReference type="Pfam" id="PF07012">
    <property type="entry name" value="Curlin_rpt"/>
    <property type="match status" value="1"/>
</dbReference>
<evidence type="ECO:0000256" key="3">
    <source>
        <dbReference type="SAM" id="SignalP"/>
    </source>
</evidence>
<dbReference type="Proteomes" id="UP001645038">
    <property type="component" value="Unassembled WGS sequence"/>
</dbReference>
<organism evidence="4 5">
    <name type="scientific">Halomonas colorata</name>
    <dbReference type="NCBI Taxonomy" id="2742615"/>
    <lineage>
        <taxon>Bacteria</taxon>
        <taxon>Pseudomonadati</taxon>
        <taxon>Pseudomonadota</taxon>
        <taxon>Gammaproteobacteria</taxon>
        <taxon>Oceanospirillales</taxon>
        <taxon>Halomonadaceae</taxon>
        <taxon>Halomonas</taxon>
    </lineage>
</organism>
<dbReference type="InterPro" id="IPR009742">
    <property type="entry name" value="Curlin_rpt"/>
</dbReference>
<gene>
    <name evidence="4" type="ORF">EI547_02100</name>
</gene>
<comment type="similarity">
    <text evidence="1">Belongs to the CsgA/CsgB family.</text>
</comment>
<evidence type="ECO:0000313" key="4">
    <source>
        <dbReference type="EMBL" id="MBE0462250.1"/>
    </source>
</evidence>
<keyword evidence="5" id="KW-1185">Reference proteome</keyword>
<keyword evidence="2 3" id="KW-0732">Signal</keyword>
<sequence>MNRRLADVQHSTVLLKQKLMNTLLLMAVLLAFTSNANADKNRIEQYFNQVDTQTYQGNYSVISQIGNNNQATVKQSYSAAYQIGNFSHIGQRGNENTASITQVGGKNYGVILQAGNHHNAIINQSGNQQELATYVSQTGLRSDIQVSQSGSGYRNIGIEQQASSGYTRPVTVETY</sequence>
<evidence type="ECO:0000313" key="5">
    <source>
        <dbReference type="Proteomes" id="UP001645038"/>
    </source>
</evidence>
<protein>
    <recommendedName>
        <fullName evidence="6">Curlin minor subunit CsgB</fullName>
    </recommendedName>
</protein>
<name>A0ABR9FUB9_9GAMM</name>